<dbReference type="InterPro" id="IPR013087">
    <property type="entry name" value="Znf_C2H2_type"/>
</dbReference>
<dbReference type="SUPFAM" id="SSF57667">
    <property type="entry name" value="beta-beta-alpha zinc fingers"/>
    <property type="match status" value="5"/>
</dbReference>
<dbReference type="AlphaFoldDB" id="A0A7R8WSN3"/>
<dbReference type="GO" id="GO:0008270">
    <property type="term" value="F:zinc ion binding"/>
    <property type="evidence" value="ECO:0007669"/>
    <property type="project" value="UniProtKB-KW"/>
</dbReference>
<sequence>MRQISVKQAEPSISRAHSHRRDTLFLQDMWKIILTERICGKGFRSRSGLRYHEKKHPEENKSVCALCGEPFLLVDDLKKHLKWHIQVLVDYTESHPVHRLVFLNASLLPICGKSFSRSGILISHRFTHTGERPFFCRICGKSFSRSGNLISHRFTHTGEKPFACGICGKSFSQNAHLSAHSLTHTGEKPFSCRICGKSFSRSGSLSSHKLTHTGERPFSCRICGKSFSRSGILISHRICGKGFRSRSGLRYHEKKHPEENKSVCALCGEPFLLVDDLKKHLKWHIQGCS</sequence>
<evidence type="ECO:0000256" key="1">
    <source>
        <dbReference type="ARBA" id="ARBA00022723"/>
    </source>
</evidence>
<protein>
    <submittedName>
        <fullName evidence="5">Uncharacterized protein</fullName>
    </submittedName>
</protein>
<dbReference type="InterPro" id="IPR036236">
    <property type="entry name" value="Znf_C2H2_sf"/>
</dbReference>
<dbReference type="Gene3D" id="3.30.160.60">
    <property type="entry name" value="Classic Zinc Finger"/>
    <property type="match status" value="7"/>
</dbReference>
<dbReference type="EMBL" id="OB666970">
    <property type="protein sequence ID" value="CAD7233795.1"/>
    <property type="molecule type" value="Genomic_DNA"/>
</dbReference>
<dbReference type="OrthoDB" id="6436585at2759"/>
<evidence type="ECO:0000256" key="3">
    <source>
        <dbReference type="ARBA" id="ARBA00022771"/>
    </source>
</evidence>
<gene>
    <name evidence="5" type="ORF">CTOB1V02_LOCUS11614</name>
</gene>
<keyword evidence="1" id="KW-0479">Metal-binding</keyword>
<dbReference type="GO" id="GO:0043565">
    <property type="term" value="F:sequence-specific DNA binding"/>
    <property type="evidence" value="ECO:0007669"/>
    <property type="project" value="TreeGrafter"/>
</dbReference>
<dbReference type="FunFam" id="3.30.160.60:FF:001049">
    <property type="entry name" value="zinc finger protein 319"/>
    <property type="match status" value="1"/>
</dbReference>
<dbReference type="Pfam" id="PF00096">
    <property type="entry name" value="zf-C2H2"/>
    <property type="match status" value="5"/>
</dbReference>
<organism evidence="5">
    <name type="scientific">Cyprideis torosa</name>
    <dbReference type="NCBI Taxonomy" id="163714"/>
    <lineage>
        <taxon>Eukaryota</taxon>
        <taxon>Metazoa</taxon>
        <taxon>Ecdysozoa</taxon>
        <taxon>Arthropoda</taxon>
        <taxon>Crustacea</taxon>
        <taxon>Oligostraca</taxon>
        <taxon>Ostracoda</taxon>
        <taxon>Podocopa</taxon>
        <taxon>Podocopida</taxon>
        <taxon>Cytherocopina</taxon>
        <taxon>Cytheroidea</taxon>
        <taxon>Cytherideidae</taxon>
        <taxon>Cyprideis</taxon>
    </lineage>
</organism>
<dbReference type="FunFam" id="3.30.160.60:FF:000557">
    <property type="entry name" value="zinc finger and SCAN domain-containing protein 29"/>
    <property type="match status" value="1"/>
</dbReference>
<reference evidence="5" key="1">
    <citation type="submission" date="2020-11" db="EMBL/GenBank/DDBJ databases">
        <authorList>
            <person name="Tran Van P."/>
        </authorList>
    </citation>
    <scope>NUCLEOTIDE SEQUENCE</scope>
</reference>
<dbReference type="FunFam" id="3.30.160.60:FF:002343">
    <property type="entry name" value="Zinc finger protein 33A"/>
    <property type="match status" value="2"/>
</dbReference>
<dbReference type="PROSITE" id="PS50157">
    <property type="entry name" value="ZINC_FINGER_C2H2_2"/>
    <property type="match status" value="6"/>
</dbReference>
<dbReference type="PROSITE" id="PS00028">
    <property type="entry name" value="ZINC_FINGER_C2H2_1"/>
    <property type="match status" value="5"/>
</dbReference>
<keyword evidence="3" id="KW-0863">Zinc-finger</keyword>
<dbReference type="GO" id="GO:0005634">
    <property type="term" value="C:nucleus"/>
    <property type="evidence" value="ECO:0007669"/>
    <property type="project" value="TreeGrafter"/>
</dbReference>
<evidence type="ECO:0000313" key="5">
    <source>
        <dbReference type="EMBL" id="CAD7233795.1"/>
    </source>
</evidence>
<evidence type="ECO:0000256" key="4">
    <source>
        <dbReference type="ARBA" id="ARBA00022833"/>
    </source>
</evidence>
<proteinExistence type="predicted"/>
<dbReference type="GO" id="GO:0000981">
    <property type="term" value="F:DNA-binding transcription factor activity, RNA polymerase II-specific"/>
    <property type="evidence" value="ECO:0007669"/>
    <property type="project" value="TreeGrafter"/>
</dbReference>
<dbReference type="SMART" id="SM00355">
    <property type="entry name" value="ZnF_C2H2"/>
    <property type="match status" value="9"/>
</dbReference>
<dbReference type="PANTHER" id="PTHR24408:SF58">
    <property type="entry name" value="TRANSCRIPTION FACTOR (TFIIIA), PUTATIVE (AFU_ORTHOLOGUE AFUA_1G05150)-RELATED"/>
    <property type="match status" value="1"/>
</dbReference>
<keyword evidence="2" id="KW-0677">Repeat</keyword>
<keyword evidence="4" id="KW-0862">Zinc</keyword>
<evidence type="ECO:0000256" key="2">
    <source>
        <dbReference type="ARBA" id="ARBA00022737"/>
    </source>
</evidence>
<accession>A0A7R8WSN3</accession>
<dbReference type="PANTHER" id="PTHR24408">
    <property type="entry name" value="ZINC FINGER PROTEIN"/>
    <property type="match status" value="1"/>
</dbReference>
<name>A0A7R8WSN3_9CRUS</name>